<evidence type="ECO:0000259" key="8">
    <source>
        <dbReference type="PROSITE" id="PS50835"/>
    </source>
</evidence>
<keyword evidence="3" id="KW-1133">Transmembrane helix</keyword>
<comment type="caution">
    <text evidence="9">The sequence shown here is derived from an EMBL/GenBank/DDBJ whole genome shotgun (WGS) entry which is preliminary data.</text>
</comment>
<keyword evidence="10" id="KW-1185">Reference proteome</keyword>
<reference evidence="9 10" key="1">
    <citation type="submission" date="2024-02" db="EMBL/GenBank/DDBJ databases">
        <title>Chromosome-level genome assembly of the Eurasian Minnow (Phoxinus phoxinus).</title>
        <authorList>
            <person name="Oriowo T.O."/>
            <person name="Martin S."/>
            <person name="Stange M."/>
            <person name="Chrysostomakis Y."/>
            <person name="Brown T."/>
            <person name="Winkler S."/>
            <person name="Kukowka S."/>
            <person name="Myers E.W."/>
            <person name="Bohne A."/>
        </authorList>
    </citation>
    <scope>NUCLEOTIDE SEQUENCE [LARGE SCALE GENOMIC DNA]</scope>
    <source>
        <strain evidence="9">ZFMK-TIS-60720</strain>
        <tissue evidence="9">Whole Organism</tissue>
    </source>
</reference>
<evidence type="ECO:0000256" key="6">
    <source>
        <dbReference type="ARBA" id="ARBA00023319"/>
    </source>
</evidence>
<dbReference type="GO" id="GO:0016020">
    <property type="term" value="C:membrane"/>
    <property type="evidence" value="ECO:0007669"/>
    <property type="project" value="UniProtKB-SubCell"/>
</dbReference>
<gene>
    <name evidence="9" type="ORF">R3I93_007288</name>
</gene>
<keyword evidence="5" id="KW-0675">Receptor</keyword>
<dbReference type="EMBL" id="JAYKXH010000007">
    <property type="protein sequence ID" value="KAK7163199.1"/>
    <property type="molecule type" value="Genomic_DNA"/>
</dbReference>
<dbReference type="InterPro" id="IPR013783">
    <property type="entry name" value="Ig-like_fold"/>
</dbReference>
<name>A0AAN9H9S9_9TELE</name>
<dbReference type="InterPro" id="IPR007110">
    <property type="entry name" value="Ig-like_dom"/>
</dbReference>
<proteinExistence type="predicted"/>
<keyword evidence="2" id="KW-0812">Transmembrane</keyword>
<evidence type="ECO:0000256" key="7">
    <source>
        <dbReference type="SAM" id="SignalP"/>
    </source>
</evidence>
<dbReference type="PANTHER" id="PTHR19256:SF65">
    <property type="entry name" value="T CELL RECEPTOR GAMMA CONSTANT 1-RELATED"/>
    <property type="match status" value="1"/>
</dbReference>
<sequence>MLINVCTVVLILIHGVEGLSLNQNQNFLVKLKGKTVSFRCEVTGLTSGNVVHWYHKKDGDTFKRLLYISESGVATSEAKDFVSEKIGNSYGIKLKETKEEHAGMYYCACWEGNHSERKL</sequence>
<dbReference type="PROSITE" id="PS50835">
    <property type="entry name" value="IG_LIKE"/>
    <property type="match status" value="1"/>
</dbReference>
<feature type="signal peptide" evidence="7">
    <location>
        <begin position="1"/>
        <end position="18"/>
    </location>
</feature>
<dbReference type="SUPFAM" id="SSF48726">
    <property type="entry name" value="Immunoglobulin"/>
    <property type="match status" value="1"/>
</dbReference>
<protein>
    <recommendedName>
        <fullName evidence="8">Ig-like domain-containing protein</fullName>
    </recommendedName>
</protein>
<dbReference type="Gene3D" id="2.60.40.10">
    <property type="entry name" value="Immunoglobulins"/>
    <property type="match status" value="1"/>
</dbReference>
<organism evidence="9 10">
    <name type="scientific">Phoxinus phoxinus</name>
    <name type="common">Eurasian minnow</name>
    <dbReference type="NCBI Taxonomy" id="58324"/>
    <lineage>
        <taxon>Eukaryota</taxon>
        <taxon>Metazoa</taxon>
        <taxon>Chordata</taxon>
        <taxon>Craniata</taxon>
        <taxon>Vertebrata</taxon>
        <taxon>Euteleostomi</taxon>
        <taxon>Actinopterygii</taxon>
        <taxon>Neopterygii</taxon>
        <taxon>Teleostei</taxon>
        <taxon>Ostariophysi</taxon>
        <taxon>Cypriniformes</taxon>
        <taxon>Leuciscidae</taxon>
        <taxon>Phoxininae</taxon>
        <taxon>Phoxinus</taxon>
    </lineage>
</organism>
<evidence type="ECO:0000256" key="4">
    <source>
        <dbReference type="ARBA" id="ARBA00023136"/>
    </source>
</evidence>
<keyword evidence="6" id="KW-0393">Immunoglobulin domain</keyword>
<dbReference type="InterPro" id="IPR013106">
    <property type="entry name" value="Ig_V-set"/>
</dbReference>
<evidence type="ECO:0000256" key="2">
    <source>
        <dbReference type="ARBA" id="ARBA00022692"/>
    </source>
</evidence>
<evidence type="ECO:0000256" key="3">
    <source>
        <dbReference type="ARBA" id="ARBA00022989"/>
    </source>
</evidence>
<feature type="domain" description="Ig-like" evidence="8">
    <location>
        <begin position="32"/>
        <end position="119"/>
    </location>
</feature>
<keyword evidence="4" id="KW-0472">Membrane</keyword>
<feature type="chain" id="PRO_5042819435" description="Ig-like domain-containing protein" evidence="7">
    <location>
        <begin position="19"/>
        <end position="119"/>
    </location>
</feature>
<dbReference type="Pfam" id="PF07686">
    <property type="entry name" value="V-set"/>
    <property type="match status" value="1"/>
</dbReference>
<evidence type="ECO:0000313" key="9">
    <source>
        <dbReference type="EMBL" id="KAK7163199.1"/>
    </source>
</evidence>
<keyword evidence="7" id="KW-0732">Signal</keyword>
<evidence type="ECO:0000313" key="10">
    <source>
        <dbReference type="Proteomes" id="UP001364617"/>
    </source>
</evidence>
<comment type="subcellular location">
    <subcellularLocation>
        <location evidence="1">Membrane</location>
    </subcellularLocation>
</comment>
<dbReference type="AlphaFoldDB" id="A0AAN9H9S9"/>
<dbReference type="PANTHER" id="PTHR19256">
    <property type="entry name" value="T-CELL RECEPTOR GAMMA CHAIN"/>
    <property type="match status" value="1"/>
</dbReference>
<evidence type="ECO:0000256" key="1">
    <source>
        <dbReference type="ARBA" id="ARBA00004370"/>
    </source>
</evidence>
<dbReference type="Proteomes" id="UP001364617">
    <property type="component" value="Unassembled WGS sequence"/>
</dbReference>
<evidence type="ECO:0000256" key="5">
    <source>
        <dbReference type="ARBA" id="ARBA00023170"/>
    </source>
</evidence>
<dbReference type="InterPro" id="IPR051117">
    <property type="entry name" value="TRG_var/const_region"/>
</dbReference>
<dbReference type="InterPro" id="IPR036179">
    <property type="entry name" value="Ig-like_dom_sf"/>
</dbReference>
<accession>A0AAN9H9S9</accession>